<dbReference type="Proteomes" id="UP001317629">
    <property type="component" value="Chromosome"/>
</dbReference>
<feature type="chain" id="PRO_5046576167" description="Thioredoxin domain-containing protein" evidence="1">
    <location>
        <begin position="21"/>
        <end position="188"/>
    </location>
</feature>
<evidence type="ECO:0000256" key="1">
    <source>
        <dbReference type="SAM" id="SignalP"/>
    </source>
</evidence>
<evidence type="ECO:0000313" key="4">
    <source>
        <dbReference type="Proteomes" id="UP001317629"/>
    </source>
</evidence>
<accession>A0ABM8E8K9</accession>
<sequence length="188" mass="20410">MIFRIAFFLIFACAATFARAELLGMQVERSVTEAEMKASLREVALVDEKGAPLDLRALMANGKPTLVSLWAYWCPNCLGEVSGYKAIAKACPQRWNIVVVSAIAKDFPKDLAKFKSYGLPWQIYRVGDSSKTDLAKAKAARAFYGETKAGGVATPLHYFLDASGAVSAIVTGKMNFAEPDRLAALCSM</sequence>
<evidence type="ECO:0000313" key="3">
    <source>
        <dbReference type="EMBL" id="BDV34305.1"/>
    </source>
</evidence>
<gene>
    <name evidence="3" type="ORF">SS37A_18340</name>
</gene>
<dbReference type="CDD" id="cd02966">
    <property type="entry name" value="TlpA_like_family"/>
    <property type="match status" value="1"/>
</dbReference>
<evidence type="ECO:0000259" key="2">
    <source>
        <dbReference type="PROSITE" id="PS51352"/>
    </source>
</evidence>
<dbReference type="InterPro" id="IPR036249">
    <property type="entry name" value="Thioredoxin-like_sf"/>
</dbReference>
<name>A0ABM8E8K9_9HYPH</name>
<proteinExistence type="predicted"/>
<dbReference type="EMBL" id="AP027142">
    <property type="protein sequence ID" value="BDV34305.1"/>
    <property type="molecule type" value="Genomic_DNA"/>
</dbReference>
<dbReference type="Gene3D" id="3.40.30.10">
    <property type="entry name" value="Glutaredoxin"/>
    <property type="match status" value="1"/>
</dbReference>
<dbReference type="InterPro" id="IPR013766">
    <property type="entry name" value="Thioredoxin_domain"/>
</dbReference>
<organism evidence="3 4">
    <name type="scientific">Methylocystis iwaonis</name>
    <dbReference type="NCBI Taxonomy" id="2885079"/>
    <lineage>
        <taxon>Bacteria</taxon>
        <taxon>Pseudomonadati</taxon>
        <taxon>Pseudomonadota</taxon>
        <taxon>Alphaproteobacteria</taxon>
        <taxon>Hyphomicrobiales</taxon>
        <taxon>Methylocystaceae</taxon>
        <taxon>Methylocystis</taxon>
    </lineage>
</organism>
<feature type="signal peptide" evidence="1">
    <location>
        <begin position="1"/>
        <end position="20"/>
    </location>
</feature>
<dbReference type="PROSITE" id="PS51352">
    <property type="entry name" value="THIOREDOXIN_2"/>
    <property type="match status" value="1"/>
</dbReference>
<keyword evidence="1" id="KW-0732">Signal</keyword>
<dbReference type="SUPFAM" id="SSF52833">
    <property type="entry name" value="Thioredoxin-like"/>
    <property type="match status" value="1"/>
</dbReference>
<reference evidence="3 4" key="1">
    <citation type="journal article" date="2023" name="Int. J. Syst. Evol. Microbiol.">
        <title>Methylocystis iwaonis sp. nov., a type II methane-oxidizing bacterium from surface soil of a rice paddy field in Japan, and emended description of the genus Methylocystis (ex Whittenbury et al. 1970) Bowman et al. 1993.</title>
        <authorList>
            <person name="Kaise H."/>
            <person name="Sawadogo J.B."/>
            <person name="Alam M.S."/>
            <person name="Ueno C."/>
            <person name="Dianou D."/>
            <person name="Shinjo R."/>
            <person name="Asakawa S."/>
        </authorList>
    </citation>
    <scope>NUCLEOTIDE SEQUENCE [LARGE SCALE GENOMIC DNA]</scope>
    <source>
        <strain evidence="3 4">SS37A-Re</strain>
    </source>
</reference>
<protein>
    <recommendedName>
        <fullName evidence="2">Thioredoxin domain-containing protein</fullName>
    </recommendedName>
</protein>
<feature type="domain" description="Thioredoxin" evidence="2">
    <location>
        <begin position="34"/>
        <end position="188"/>
    </location>
</feature>
<keyword evidence="4" id="KW-1185">Reference proteome</keyword>